<feature type="domain" description="HTH merR-type" evidence="3">
    <location>
        <begin position="154"/>
        <end position="222"/>
    </location>
</feature>
<dbReference type="GO" id="GO:0003677">
    <property type="term" value="F:DNA binding"/>
    <property type="evidence" value="ECO:0007669"/>
    <property type="project" value="UniProtKB-KW"/>
</dbReference>
<name>A0A1H8W0D3_9PSEU</name>
<keyword evidence="5" id="KW-1185">Reference proteome</keyword>
<dbReference type="Gene3D" id="1.10.1660.10">
    <property type="match status" value="1"/>
</dbReference>
<dbReference type="Proteomes" id="UP000198582">
    <property type="component" value="Unassembled WGS sequence"/>
</dbReference>
<protein>
    <submittedName>
        <fullName evidence="4">DNA-binding transcriptional regulator, MerR family</fullName>
    </submittedName>
</protein>
<dbReference type="AlphaFoldDB" id="A0A1H8W0D3"/>
<proteinExistence type="predicted"/>
<dbReference type="GO" id="GO:0003700">
    <property type="term" value="F:DNA-binding transcription factor activity"/>
    <property type="evidence" value="ECO:0007669"/>
    <property type="project" value="InterPro"/>
</dbReference>
<organism evidence="4 5">
    <name type="scientific">Amycolatopsis saalfeldensis</name>
    <dbReference type="NCBI Taxonomy" id="394193"/>
    <lineage>
        <taxon>Bacteria</taxon>
        <taxon>Bacillati</taxon>
        <taxon>Actinomycetota</taxon>
        <taxon>Actinomycetes</taxon>
        <taxon>Pseudonocardiales</taxon>
        <taxon>Pseudonocardiaceae</taxon>
        <taxon>Amycolatopsis</taxon>
    </lineage>
</organism>
<dbReference type="SUPFAM" id="SSF46955">
    <property type="entry name" value="Putative DNA-binding domain"/>
    <property type="match status" value="1"/>
</dbReference>
<dbReference type="CDD" id="cd01282">
    <property type="entry name" value="HTH_MerR-like_sg3"/>
    <property type="match status" value="1"/>
</dbReference>
<feature type="region of interest" description="Disordered" evidence="2">
    <location>
        <begin position="34"/>
        <end position="55"/>
    </location>
</feature>
<evidence type="ECO:0000313" key="4">
    <source>
        <dbReference type="EMBL" id="SEP21050.1"/>
    </source>
</evidence>
<accession>A0A1H8W0D3</accession>
<dbReference type="STRING" id="394193.SAMN04489732_104440"/>
<dbReference type="EMBL" id="FOEF01000004">
    <property type="protein sequence ID" value="SEP21050.1"/>
    <property type="molecule type" value="Genomic_DNA"/>
</dbReference>
<evidence type="ECO:0000259" key="3">
    <source>
        <dbReference type="PROSITE" id="PS50937"/>
    </source>
</evidence>
<dbReference type="PANTHER" id="PTHR30204">
    <property type="entry name" value="REDOX-CYCLING DRUG-SENSING TRANSCRIPTIONAL ACTIVATOR SOXR"/>
    <property type="match status" value="1"/>
</dbReference>
<feature type="compositionally biased region" description="Basic and acidic residues" evidence="2">
    <location>
        <begin position="41"/>
        <end position="54"/>
    </location>
</feature>
<dbReference type="PANTHER" id="PTHR30204:SF93">
    <property type="entry name" value="HTH MERR-TYPE DOMAIN-CONTAINING PROTEIN"/>
    <property type="match status" value="1"/>
</dbReference>
<reference evidence="4 5" key="1">
    <citation type="submission" date="2016-10" db="EMBL/GenBank/DDBJ databases">
        <authorList>
            <person name="de Groot N.N."/>
        </authorList>
    </citation>
    <scope>NUCLEOTIDE SEQUENCE [LARGE SCALE GENOMIC DNA]</scope>
    <source>
        <strain evidence="4 5">DSM 44993</strain>
    </source>
</reference>
<dbReference type="SMART" id="SM00422">
    <property type="entry name" value="HTH_MERR"/>
    <property type="match status" value="1"/>
</dbReference>
<dbReference type="Pfam" id="PF13411">
    <property type="entry name" value="MerR_1"/>
    <property type="match status" value="1"/>
</dbReference>
<dbReference type="InterPro" id="IPR047057">
    <property type="entry name" value="MerR_fam"/>
</dbReference>
<keyword evidence="1 4" id="KW-0238">DNA-binding</keyword>
<dbReference type="InterPro" id="IPR000551">
    <property type="entry name" value="MerR-type_HTH_dom"/>
</dbReference>
<gene>
    <name evidence="4" type="ORF">SAMN04489732_104440</name>
</gene>
<sequence>MGSLVGGLGVGPVLGLVLSRTLGSGLGAVLSFSSRLGSGSEPDRPSRLSPDWRLHSGPHPALSFSSRLGSGSEPDRASRLGLDSELRSALGFGSKLGSGSEPDRGSRLGLDSRLGLRLASRRALRCGFRRIRMVVCSNHHMDVKVNRARSEAGHMRIGELSARTDTPRRLLRYYEEQRLIVASRSPNGYREYDEATVDRVLQIRGLLDAGLPTRIIKQILPCLGKPRALYFPDATPEMIATLEHELDRMTSRITCLTHNRDAIAEYLNAVRDGNPPDVLVEAPA</sequence>
<dbReference type="PROSITE" id="PS50937">
    <property type="entry name" value="HTH_MERR_2"/>
    <property type="match status" value="1"/>
</dbReference>
<dbReference type="InterPro" id="IPR009061">
    <property type="entry name" value="DNA-bd_dom_put_sf"/>
</dbReference>
<evidence type="ECO:0000256" key="1">
    <source>
        <dbReference type="ARBA" id="ARBA00023125"/>
    </source>
</evidence>
<evidence type="ECO:0000313" key="5">
    <source>
        <dbReference type="Proteomes" id="UP000198582"/>
    </source>
</evidence>
<evidence type="ECO:0000256" key="2">
    <source>
        <dbReference type="SAM" id="MobiDB-lite"/>
    </source>
</evidence>